<proteinExistence type="inferred from homology"/>
<keyword evidence="3 4" id="KW-0808">Transferase</keyword>
<evidence type="ECO:0000256" key="2">
    <source>
        <dbReference type="ARBA" id="ARBA00022676"/>
    </source>
</evidence>
<evidence type="ECO:0000256" key="1">
    <source>
        <dbReference type="ARBA" id="ARBA00009995"/>
    </source>
</evidence>
<dbReference type="InterPro" id="IPR050271">
    <property type="entry name" value="UDP-glycosyltransferase"/>
</dbReference>
<name>A0AAJ7DX08_9HYME</name>
<accession>A0AAJ7DX08</accession>
<keyword evidence="2 4" id="KW-0328">Glycosyltransferase</keyword>
<keyword evidence="5" id="KW-0812">Transmembrane</keyword>
<dbReference type="GO" id="GO:0015020">
    <property type="term" value="F:glucuronosyltransferase activity"/>
    <property type="evidence" value="ECO:0007669"/>
    <property type="project" value="UniProtKB-EC"/>
</dbReference>
<feature type="transmembrane region" description="Helical" evidence="5">
    <location>
        <begin position="479"/>
        <end position="512"/>
    </location>
</feature>
<comment type="catalytic activity">
    <reaction evidence="5">
        <text>glucuronate acceptor + UDP-alpha-D-glucuronate = acceptor beta-D-glucuronoside + UDP + H(+)</text>
        <dbReference type="Rhea" id="RHEA:21032"/>
        <dbReference type="ChEBI" id="CHEBI:15378"/>
        <dbReference type="ChEBI" id="CHEBI:58052"/>
        <dbReference type="ChEBI" id="CHEBI:58223"/>
        <dbReference type="ChEBI" id="CHEBI:132367"/>
        <dbReference type="ChEBI" id="CHEBI:132368"/>
        <dbReference type="EC" id="2.4.1.17"/>
    </reaction>
</comment>
<evidence type="ECO:0000313" key="6">
    <source>
        <dbReference type="Proteomes" id="UP000695007"/>
    </source>
</evidence>
<organism evidence="6 7">
    <name type="scientific">Ceratosolen solmsi marchali</name>
    <dbReference type="NCBI Taxonomy" id="326594"/>
    <lineage>
        <taxon>Eukaryota</taxon>
        <taxon>Metazoa</taxon>
        <taxon>Ecdysozoa</taxon>
        <taxon>Arthropoda</taxon>
        <taxon>Hexapoda</taxon>
        <taxon>Insecta</taxon>
        <taxon>Pterygota</taxon>
        <taxon>Neoptera</taxon>
        <taxon>Endopterygota</taxon>
        <taxon>Hymenoptera</taxon>
        <taxon>Apocrita</taxon>
        <taxon>Proctotrupomorpha</taxon>
        <taxon>Chalcidoidea</taxon>
        <taxon>Agaonidae</taxon>
        <taxon>Agaoninae</taxon>
        <taxon>Ceratosolen</taxon>
    </lineage>
</organism>
<dbReference type="FunFam" id="3.40.50.2000:FF:000021">
    <property type="entry name" value="UDP-glucuronosyltransferase"/>
    <property type="match status" value="1"/>
</dbReference>
<keyword evidence="5" id="KW-1133">Transmembrane helix</keyword>
<dbReference type="Gene3D" id="3.40.50.2000">
    <property type="entry name" value="Glycogen Phosphorylase B"/>
    <property type="match status" value="1"/>
</dbReference>
<dbReference type="RefSeq" id="XP_011499547.1">
    <property type="nucleotide sequence ID" value="XM_011501245.1"/>
</dbReference>
<dbReference type="GeneID" id="105363514"/>
<dbReference type="InterPro" id="IPR002213">
    <property type="entry name" value="UDP_glucos_trans"/>
</dbReference>
<dbReference type="GO" id="GO:0016020">
    <property type="term" value="C:membrane"/>
    <property type="evidence" value="ECO:0007669"/>
    <property type="project" value="UniProtKB-SubCell"/>
</dbReference>
<evidence type="ECO:0000313" key="7">
    <source>
        <dbReference type="RefSeq" id="XP_011499547.1"/>
    </source>
</evidence>
<dbReference type="Pfam" id="PF00201">
    <property type="entry name" value="UDPGT"/>
    <property type="match status" value="1"/>
</dbReference>
<evidence type="ECO:0000256" key="5">
    <source>
        <dbReference type="RuleBase" id="RU362059"/>
    </source>
</evidence>
<comment type="subcellular location">
    <subcellularLocation>
        <location evidence="5">Membrane</location>
        <topology evidence="5">Single-pass membrane protein</topology>
    </subcellularLocation>
</comment>
<dbReference type="EC" id="2.4.1.17" evidence="5"/>
<sequence>MFRIMNIISLTAFLVFILINVIYSESYRILAIFPYNGKSHDIMFNALMMGLAEKNHQIDVITHFPPKNPPPNYKVIVNLNGSLENVQNNLSVDFVTTLSSNTTKLIVSKFGNRICQLLGLEAIQTLVKNPPNNPPYDLVITEAFAANCYMGFGYLLNVPVVLVSSTIEYPWINHYIGNMDNLAIVSYSFLTDFDKLKFWDRLKNVFFYHYDLYIFHTMTEKIQTELMRKFLNPNIPNIREVEKSAALILVNRHPVIYNAKPVTSSLIEVSGLHIKKNNTKLFPELQTWLDEGINGVIYFTFGSMVLIETLPINIITDFYKSFSKLTSIRILMKINDKSKLPEGLPKNVLSYPWIPQQAVLAHKNVRVFITHGGLMGCQEALFYGVPMIGIPLFADQLSNILKFVAKNMAIKINYNNLTMISIDEALYSVLNNPIYRDNAKLYSKIFNDRPMNSMDTAIFWIEYIIRNGPNILKSPALKLYWWQLALLDVYGFILFSLVFIVFFIFCIIKILLAQLYSLKKEKIQ</sequence>
<keyword evidence="5" id="KW-0472">Membrane</keyword>
<protein>
    <recommendedName>
        <fullName evidence="5">UDP-glucuronosyltransferase</fullName>
        <ecNumber evidence="5">2.4.1.17</ecNumber>
    </recommendedName>
</protein>
<dbReference type="PROSITE" id="PS00375">
    <property type="entry name" value="UDPGT"/>
    <property type="match status" value="1"/>
</dbReference>
<dbReference type="SUPFAM" id="SSF53756">
    <property type="entry name" value="UDP-Glycosyltransferase/glycogen phosphorylase"/>
    <property type="match status" value="1"/>
</dbReference>
<gene>
    <name evidence="7" type="primary">LOC105363514</name>
</gene>
<dbReference type="CDD" id="cd03784">
    <property type="entry name" value="GT1_Gtf-like"/>
    <property type="match status" value="1"/>
</dbReference>
<dbReference type="KEGG" id="csol:105363514"/>
<dbReference type="AlphaFoldDB" id="A0AAJ7DX08"/>
<dbReference type="PANTHER" id="PTHR48043:SF145">
    <property type="entry name" value="FI06409P-RELATED"/>
    <property type="match status" value="1"/>
</dbReference>
<keyword evidence="6" id="KW-1185">Reference proteome</keyword>
<reference evidence="7" key="1">
    <citation type="submission" date="2025-08" db="UniProtKB">
        <authorList>
            <consortium name="RefSeq"/>
        </authorList>
    </citation>
    <scope>IDENTIFICATION</scope>
</reference>
<evidence type="ECO:0000256" key="3">
    <source>
        <dbReference type="ARBA" id="ARBA00022679"/>
    </source>
</evidence>
<dbReference type="PANTHER" id="PTHR48043">
    <property type="entry name" value="EG:EG0003.4 PROTEIN-RELATED"/>
    <property type="match status" value="1"/>
</dbReference>
<dbReference type="Proteomes" id="UP000695007">
    <property type="component" value="Unplaced"/>
</dbReference>
<dbReference type="InterPro" id="IPR035595">
    <property type="entry name" value="UDP_glycos_trans_CS"/>
</dbReference>
<evidence type="ECO:0000256" key="4">
    <source>
        <dbReference type="RuleBase" id="RU003718"/>
    </source>
</evidence>
<comment type="similarity">
    <text evidence="1 4">Belongs to the UDP-glycosyltransferase family.</text>
</comment>